<evidence type="ECO:0000313" key="2">
    <source>
        <dbReference type="Proteomes" id="UP000315914"/>
    </source>
</evidence>
<proteinExistence type="predicted"/>
<protein>
    <submittedName>
        <fullName evidence="1">Uncharacterized protein</fullName>
    </submittedName>
</protein>
<dbReference type="AlphaFoldDB" id="A0A560I5F2"/>
<name>A0A560I5F2_9BRAD</name>
<sequence>MFKPRYMISIVFLAFSMIWPVGLAQAQQAFQRFLPFLVDLNGWEGKKPEGMSMQMAETSVTTATRDYERGEAQAHATIILGPAAEGALAPIQSGMNVQTADGHMITGSARGMQVFKTFHVQDKSGTLIVALGKEAVFSFTYQGVGEDEALALADRFDWKAIQAVAEKK</sequence>
<keyword evidence="2" id="KW-1185">Reference proteome</keyword>
<reference evidence="1 2" key="1">
    <citation type="submission" date="2019-06" db="EMBL/GenBank/DDBJ databases">
        <title>Genomic Encyclopedia of Type Strains, Phase IV (KMG-V): Genome sequencing to study the core and pangenomes of soil and plant-associated prokaryotes.</title>
        <authorList>
            <person name="Whitman W."/>
        </authorList>
    </citation>
    <scope>NUCLEOTIDE SEQUENCE [LARGE SCALE GENOMIC DNA]</scope>
    <source>
        <strain evidence="1 2">BR 10556</strain>
    </source>
</reference>
<organism evidence="1 2">
    <name type="scientific">Bradyrhizobium sacchari</name>
    <dbReference type="NCBI Taxonomy" id="1399419"/>
    <lineage>
        <taxon>Bacteria</taxon>
        <taxon>Pseudomonadati</taxon>
        <taxon>Pseudomonadota</taxon>
        <taxon>Alphaproteobacteria</taxon>
        <taxon>Hyphomicrobiales</taxon>
        <taxon>Nitrobacteraceae</taxon>
        <taxon>Bradyrhizobium</taxon>
    </lineage>
</organism>
<gene>
    <name evidence="1" type="ORF">FBZ95_103468</name>
</gene>
<dbReference type="Proteomes" id="UP000315914">
    <property type="component" value="Unassembled WGS sequence"/>
</dbReference>
<accession>A0A560I5F2</accession>
<comment type="caution">
    <text evidence="1">The sequence shown here is derived from an EMBL/GenBank/DDBJ whole genome shotgun (WGS) entry which is preliminary data.</text>
</comment>
<evidence type="ECO:0000313" key="1">
    <source>
        <dbReference type="EMBL" id="TWB78624.1"/>
    </source>
</evidence>
<dbReference type="EMBL" id="VITW01000003">
    <property type="protein sequence ID" value="TWB78624.1"/>
    <property type="molecule type" value="Genomic_DNA"/>
</dbReference>
<dbReference type="STRING" id="1399419.A5906_39165"/>